<reference evidence="1 2" key="1">
    <citation type="submission" date="2019-04" db="EMBL/GenBank/DDBJ databases">
        <title>Isolation and culture of sulfate reducing bacteria from the cold seep of the South China Sea.</title>
        <authorList>
            <person name="Sun C."/>
            <person name="Liu R."/>
        </authorList>
    </citation>
    <scope>NUCLEOTIDE SEQUENCE [LARGE SCALE GENOMIC DNA]</scope>
    <source>
        <strain evidence="1 2">CS1</strain>
    </source>
</reference>
<keyword evidence="2" id="KW-1185">Reference proteome</keyword>
<organism evidence="1 2">
    <name type="scientific">Oceanidesulfovibrio marinus</name>
    <dbReference type="NCBI Taxonomy" id="370038"/>
    <lineage>
        <taxon>Bacteria</taxon>
        <taxon>Pseudomonadati</taxon>
        <taxon>Thermodesulfobacteriota</taxon>
        <taxon>Desulfovibrionia</taxon>
        <taxon>Desulfovibrionales</taxon>
        <taxon>Desulfovibrionaceae</taxon>
        <taxon>Oceanidesulfovibrio</taxon>
    </lineage>
</organism>
<dbReference type="Proteomes" id="UP000503251">
    <property type="component" value="Chromosome"/>
</dbReference>
<dbReference type="EMBL" id="CP039543">
    <property type="protein sequence ID" value="QJT08025.1"/>
    <property type="molecule type" value="Genomic_DNA"/>
</dbReference>
<evidence type="ECO:0000313" key="2">
    <source>
        <dbReference type="Proteomes" id="UP000503251"/>
    </source>
</evidence>
<dbReference type="RefSeq" id="WP_171266581.1">
    <property type="nucleotide sequence ID" value="NZ_CP039543.1"/>
</dbReference>
<evidence type="ECO:0000313" key="1">
    <source>
        <dbReference type="EMBL" id="QJT08025.1"/>
    </source>
</evidence>
<gene>
    <name evidence="1" type="ORF">E8L03_03375</name>
</gene>
<proteinExistence type="predicted"/>
<accession>A0ABX6NBR2</accession>
<name>A0ABX6NBR2_9BACT</name>
<sequence>MARTNTITTPTKNCVTVSGDMEYGQICRVIERESRHFACYIIKDDDDEVVALDSGEVIYDDTLQVEALPAGTTVTITVG</sequence>
<protein>
    <submittedName>
        <fullName evidence="1">Uncharacterized protein</fullName>
    </submittedName>
</protein>